<evidence type="ECO:0000256" key="2">
    <source>
        <dbReference type="ARBA" id="ARBA00022679"/>
    </source>
</evidence>
<dbReference type="RefSeq" id="WP_022863497.1">
    <property type="nucleotide sequence ID" value="NZ_ATVG01000011.1"/>
</dbReference>
<feature type="binding site" evidence="7">
    <location>
        <position position="82"/>
    </location>
    <ligand>
        <name>sn-glycerol 3-phosphate</name>
        <dbReference type="ChEBI" id="CHEBI:57597"/>
    </ligand>
</feature>
<evidence type="ECO:0000256" key="3">
    <source>
        <dbReference type="ARBA" id="ARBA00022741"/>
    </source>
</evidence>
<dbReference type="Proteomes" id="UP001220064">
    <property type="component" value="Chromosome"/>
</dbReference>
<evidence type="ECO:0000256" key="5">
    <source>
        <dbReference type="ARBA" id="ARBA00022798"/>
    </source>
</evidence>
<feature type="binding site" evidence="7">
    <location>
        <position position="12"/>
    </location>
    <ligand>
        <name>ATP</name>
        <dbReference type="ChEBI" id="CHEBI:30616"/>
    </ligand>
</feature>
<feature type="binding site" evidence="7">
    <location>
        <position position="11"/>
    </location>
    <ligand>
        <name>ATP</name>
        <dbReference type="ChEBI" id="CHEBI:30616"/>
    </ligand>
</feature>
<name>A0ABY7U9J2_9CORY</name>
<dbReference type="NCBIfam" id="TIGR01311">
    <property type="entry name" value="glycerol_kin"/>
    <property type="match status" value="1"/>
</dbReference>
<keyword evidence="6 7" id="KW-0067">ATP-binding</keyword>
<evidence type="ECO:0000256" key="8">
    <source>
        <dbReference type="RuleBase" id="RU003733"/>
    </source>
</evidence>
<feature type="binding site" evidence="7">
    <location>
        <position position="314"/>
    </location>
    <ligand>
        <name>ATP</name>
        <dbReference type="ChEBI" id="CHEBI:30616"/>
    </ligand>
</feature>
<comment type="function">
    <text evidence="7">Key enzyme in the regulation of glycerol uptake and metabolism. Catalyzes the phosphorylation of glycerol to yield sn-glycerol 3-phosphate.</text>
</comment>
<feature type="domain" description="Carbohydrate kinase FGGY N-terminal" evidence="10">
    <location>
        <begin position="3"/>
        <end position="251"/>
    </location>
</feature>
<evidence type="ECO:0000313" key="12">
    <source>
        <dbReference type="EMBL" id="WCZ33368.1"/>
    </source>
</evidence>
<dbReference type="InterPro" id="IPR018485">
    <property type="entry name" value="FGGY_C"/>
</dbReference>
<feature type="domain" description="Carbohydrate kinase FGGY C-terminal" evidence="11">
    <location>
        <begin position="261"/>
        <end position="446"/>
    </location>
</feature>
<dbReference type="InterPro" id="IPR043129">
    <property type="entry name" value="ATPase_NBD"/>
</dbReference>
<dbReference type="Pfam" id="PF00370">
    <property type="entry name" value="FGGY_N"/>
    <property type="match status" value="1"/>
</dbReference>
<comment type="catalytic activity">
    <reaction evidence="7">
        <text>glycerol + ATP = sn-glycerol 3-phosphate + ADP + H(+)</text>
        <dbReference type="Rhea" id="RHEA:21644"/>
        <dbReference type="ChEBI" id="CHEBI:15378"/>
        <dbReference type="ChEBI" id="CHEBI:17754"/>
        <dbReference type="ChEBI" id="CHEBI:30616"/>
        <dbReference type="ChEBI" id="CHEBI:57597"/>
        <dbReference type="ChEBI" id="CHEBI:456216"/>
        <dbReference type="EC" id="2.7.1.30"/>
    </reaction>
</comment>
<evidence type="ECO:0000313" key="13">
    <source>
        <dbReference type="Proteomes" id="UP001220064"/>
    </source>
</evidence>
<feature type="binding site" evidence="7">
    <location>
        <position position="244"/>
    </location>
    <ligand>
        <name>sn-glycerol 3-phosphate</name>
        <dbReference type="ChEBI" id="CHEBI:57597"/>
    </ligand>
</feature>
<dbReference type="GO" id="GO:0004370">
    <property type="term" value="F:glycerol kinase activity"/>
    <property type="evidence" value="ECO:0007669"/>
    <property type="project" value="UniProtKB-EC"/>
</dbReference>
<feature type="binding site" evidence="7">
    <location>
        <position position="310"/>
    </location>
    <ligand>
        <name>ATP</name>
        <dbReference type="ChEBI" id="CHEBI:30616"/>
    </ligand>
</feature>
<dbReference type="EC" id="2.7.1.30" evidence="7"/>
<dbReference type="HAMAP" id="MF_00186">
    <property type="entry name" value="Glycerol_kin"/>
    <property type="match status" value="1"/>
</dbReference>
<dbReference type="PANTHER" id="PTHR10196:SF69">
    <property type="entry name" value="GLYCEROL KINASE"/>
    <property type="match status" value="1"/>
</dbReference>
<dbReference type="CDD" id="cd07769">
    <property type="entry name" value="ASKHA_NBD_FGGY_GK"/>
    <property type="match status" value="1"/>
</dbReference>
<organism evidence="12 13">
    <name type="scientific">Corynebacterium massiliense DSM 45435</name>
    <dbReference type="NCBI Taxonomy" id="1121364"/>
    <lineage>
        <taxon>Bacteria</taxon>
        <taxon>Bacillati</taxon>
        <taxon>Actinomycetota</taxon>
        <taxon>Actinomycetes</taxon>
        <taxon>Mycobacteriales</taxon>
        <taxon>Corynebacteriaceae</taxon>
        <taxon>Corynebacterium</taxon>
    </lineage>
</organism>
<feature type="region of interest" description="Disordered" evidence="9">
    <location>
        <begin position="499"/>
        <end position="531"/>
    </location>
</feature>
<evidence type="ECO:0000259" key="10">
    <source>
        <dbReference type="Pfam" id="PF00370"/>
    </source>
</evidence>
<feature type="binding site" evidence="7">
    <location>
        <position position="82"/>
    </location>
    <ligand>
        <name>glycerol</name>
        <dbReference type="ChEBI" id="CHEBI:17754"/>
    </ligand>
</feature>
<dbReference type="InterPro" id="IPR018484">
    <property type="entry name" value="FGGY_N"/>
</dbReference>
<feature type="binding site" evidence="7">
    <location>
        <position position="81"/>
    </location>
    <ligand>
        <name>glycerol</name>
        <dbReference type="ChEBI" id="CHEBI:17754"/>
    </ligand>
</feature>
<feature type="binding site" evidence="7">
    <location>
        <position position="245"/>
    </location>
    <ligand>
        <name>glycerol</name>
        <dbReference type="ChEBI" id="CHEBI:17754"/>
    </ligand>
</feature>
<evidence type="ECO:0000256" key="9">
    <source>
        <dbReference type="SAM" id="MobiDB-lite"/>
    </source>
</evidence>
<comment type="pathway">
    <text evidence="7">Polyol metabolism; glycerol degradation via glycerol kinase pathway; sn-glycerol 3-phosphate from glycerol: step 1/1.</text>
</comment>
<evidence type="ECO:0000256" key="4">
    <source>
        <dbReference type="ARBA" id="ARBA00022777"/>
    </source>
</evidence>
<keyword evidence="3 7" id="KW-0547">Nucleotide-binding</keyword>
<keyword evidence="4 7" id="KW-0418">Kinase</keyword>
<dbReference type="PROSITE" id="PS00445">
    <property type="entry name" value="FGGY_KINASES_2"/>
    <property type="match status" value="1"/>
</dbReference>
<keyword evidence="13" id="KW-1185">Reference proteome</keyword>
<dbReference type="PIRSF" id="PIRSF000538">
    <property type="entry name" value="GlpK"/>
    <property type="match status" value="1"/>
</dbReference>
<feature type="binding site" evidence="7">
    <location>
        <position position="15"/>
    </location>
    <ligand>
        <name>ADP</name>
        <dbReference type="ChEBI" id="CHEBI:456216"/>
    </ligand>
</feature>
<proteinExistence type="inferred from homology"/>
<dbReference type="InterPro" id="IPR018483">
    <property type="entry name" value="Carb_kinase_FGGY_CS"/>
</dbReference>
<comment type="similarity">
    <text evidence="1 7 8">Belongs to the FGGY kinase family.</text>
</comment>
<dbReference type="EMBL" id="CP063189">
    <property type="protein sequence ID" value="WCZ33368.1"/>
    <property type="molecule type" value="Genomic_DNA"/>
</dbReference>
<dbReference type="NCBIfam" id="NF000756">
    <property type="entry name" value="PRK00047.1"/>
    <property type="match status" value="1"/>
</dbReference>
<keyword evidence="5 7" id="KW-0319">Glycerol metabolism</keyword>
<comment type="activity regulation">
    <text evidence="7">Inhibited by fructose 1,6-bisphosphate (FBP).</text>
</comment>
<dbReference type="InterPro" id="IPR000577">
    <property type="entry name" value="Carb_kinase_FGGY"/>
</dbReference>
<protein>
    <recommendedName>
        <fullName evidence="7">Glycerol kinase</fullName>
        <ecNumber evidence="7">2.7.1.30</ecNumber>
    </recommendedName>
    <alternativeName>
        <fullName evidence="7">ATP:glycerol 3-phosphotransferase</fullName>
    </alternativeName>
    <alternativeName>
        <fullName evidence="7">Glycerokinase</fullName>
        <shortName evidence="7">GK</shortName>
    </alternativeName>
</protein>
<evidence type="ECO:0000256" key="7">
    <source>
        <dbReference type="HAMAP-Rule" id="MF_00186"/>
    </source>
</evidence>
<evidence type="ECO:0000256" key="1">
    <source>
        <dbReference type="ARBA" id="ARBA00009156"/>
    </source>
</evidence>
<dbReference type="SUPFAM" id="SSF53067">
    <property type="entry name" value="Actin-like ATPase domain"/>
    <property type="match status" value="2"/>
</dbReference>
<keyword evidence="2 7" id="KW-0808">Transferase</keyword>
<gene>
    <name evidence="7 12" type="primary">glpK</name>
    <name evidence="12" type="ORF">CMASS_09785</name>
</gene>
<feature type="binding site" evidence="7">
    <location>
        <position position="13"/>
    </location>
    <ligand>
        <name>ATP</name>
        <dbReference type="ChEBI" id="CHEBI:30616"/>
    </ligand>
</feature>
<reference evidence="12 13" key="1">
    <citation type="submission" date="2020-10" db="EMBL/GenBank/DDBJ databases">
        <title>Complete genome sequence of Corynebacterium massiliense DSM 45435, type strain of Corynebacterium massiliense.</title>
        <authorList>
            <person name="Busche T."/>
            <person name="Kalinowski J."/>
            <person name="Ruckert C."/>
        </authorList>
    </citation>
    <scope>NUCLEOTIDE SEQUENCE [LARGE SCALE GENOMIC DNA]</scope>
    <source>
        <strain evidence="12 13">DSM 45435</strain>
    </source>
</reference>
<feature type="binding site" evidence="7">
    <location>
        <position position="409"/>
    </location>
    <ligand>
        <name>ADP</name>
        <dbReference type="ChEBI" id="CHEBI:456216"/>
    </ligand>
</feature>
<feature type="binding site" evidence="7">
    <location>
        <position position="266"/>
    </location>
    <ligand>
        <name>ATP</name>
        <dbReference type="ChEBI" id="CHEBI:30616"/>
    </ligand>
</feature>
<dbReference type="Pfam" id="PF02782">
    <property type="entry name" value="FGGY_C"/>
    <property type="match status" value="1"/>
</dbReference>
<feature type="binding site" evidence="7">
    <location>
        <position position="310"/>
    </location>
    <ligand>
        <name>ADP</name>
        <dbReference type="ChEBI" id="CHEBI:456216"/>
    </ligand>
</feature>
<feature type="binding site" evidence="7">
    <location>
        <position position="266"/>
    </location>
    <ligand>
        <name>ADP</name>
        <dbReference type="ChEBI" id="CHEBI:456216"/>
    </ligand>
</feature>
<dbReference type="InterPro" id="IPR005999">
    <property type="entry name" value="Glycerol_kin"/>
</dbReference>
<feature type="binding site" evidence="7">
    <location>
        <position position="244"/>
    </location>
    <ligand>
        <name>glycerol</name>
        <dbReference type="ChEBI" id="CHEBI:17754"/>
    </ligand>
</feature>
<feature type="binding site" evidence="7">
    <location>
        <position position="127"/>
    </location>
    <ligand>
        <name>glycerol</name>
        <dbReference type="ChEBI" id="CHEBI:17754"/>
    </ligand>
</feature>
<feature type="binding site" evidence="7">
    <location>
        <position position="11"/>
    </location>
    <ligand>
        <name>ADP</name>
        <dbReference type="ChEBI" id="CHEBI:456216"/>
    </ligand>
</feature>
<feature type="binding site" evidence="7">
    <location>
        <position position="127"/>
    </location>
    <ligand>
        <name>sn-glycerol 3-phosphate</name>
        <dbReference type="ChEBI" id="CHEBI:57597"/>
    </ligand>
</feature>
<feature type="binding site" evidence="7">
    <location>
        <position position="81"/>
    </location>
    <ligand>
        <name>sn-glycerol 3-phosphate</name>
        <dbReference type="ChEBI" id="CHEBI:57597"/>
    </ligand>
</feature>
<feature type="binding site" evidence="7">
    <location>
        <position position="409"/>
    </location>
    <ligand>
        <name>ATP</name>
        <dbReference type="ChEBI" id="CHEBI:30616"/>
    </ligand>
</feature>
<accession>A0ABY7U9J2</accession>
<feature type="binding site" evidence="7">
    <location>
        <position position="413"/>
    </location>
    <ligand>
        <name>ADP</name>
        <dbReference type="ChEBI" id="CHEBI:456216"/>
    </ligand>
</feature>
<dbReference type="PANTHER" id="PTHR10196">
    <property type="entry name" value="SUGAR KINASE"/>
    <property type="match status" value="1"/>
</dbReference>
<evidence type="ECO:0000259" key="11">
    <source>
        <dbReference type="Pfam" id="PF02782"/>
    </source>
</evidence>
<sequence>MTYIAAIDQGTTSTRCVIVDESGTTKASAQIEHKQRLPRQGWVEHNPMEIWHNTRRAASAAMVDLDADPGDIKALGITNQRETAVVWDKETGRPIYNAIVWQDTRTSGVHEPANRWQDKTGLLANSYPAGPKIAWILDHVDGARERAERGELLAGTIDTWLLWNLTGGARGDDGRPALHLTDVTNASRTLLMDLDTLDWDDELCEKVGVPRKILPEIRPSIGDFGRVRSRGTLARVPIVGVLGDQQAALFGQAGFHEGAAKNTYGTGLFMLVNTGKEKKGSQHGLLITIAYQRAGEEPVFALEGSVAVGGSLIQWLRDQMGIIPSAAASEDVAADDNGGVYIVPAFSGLFAPRWRPDARGVIVGLTRFADRSHITRAALEATCFQTREVVEAIESDADTQITSLRVDGGMVENNLLMQLQADILGVEVLRPQDIETTVLGAAFAAGLGSGVWESMDDLAALVDVDRTWSPDMSAAERNRLYAEWNRAVERSFDWAGAEHENAEHEGATSQRSNAPDGSDGAESPRRRKALGRRKWLRRWFS</sequence>
<dbReference type="Gene3D" id="3.30.420.40">
    <property type="match status" value="2"/>
</dbReference>
<evidence type="ECO:0000256" key="6">
    <source>
        <dbReference type="ARBA" id="ARBA00022840"/>
    </source>
</evidence>
<feature type="binding site" evidence="7">
    <location>
        <position position="11"/>
    </location>
    <ligand>
        <name>sn-glycerol 3-phosphate</name>
        <dbReference type="ChEBI" id="CHEBI:57597"/>
    </ligand>
</feature>